<sequence length="176" mass="19016">MAHVALGRVQSDISVAGQVVGNRLGLDPALLKDGGVAAGGYGASLSLVYNQRWNNDYEADVSLRHTHIRLKPIAGDKELVGDADAITTTLWTRLRVPTGAELFDRPIRVVYEATGSYPPGDQGEVLDTDWLAQVGFGGEIDLSETWVPWVTTTRLMARYTRGEVLEGFSIGLAASF</sequence>
<dbReference type="KEGG" id="lit:FPZ52_16470"/>
<evidence type="ECO:0008006" key="3">
    <source>
        <dbReference type="Google" id="ProtNLM"/>
    </source>
</evidence>
<proteinExistence type="predicted"/>
<dbReference type="OrthoDB" id="8579419at2"/>
<dbReference type="Proteomes" id="UP000318483">
    <property type="component" value="Plasmid unnamed3"/>
</dbReference>
<dbReference type="EMBL" id="CP042264">
    <property type="protein sequence ID" value="QDY71280.1"/>
    <property type="molecule type" value="Genomic_DNA"/>
</dbReference>
<evidence type="ECO:0000313" key="2">
    <source>
        <dbReference type="Proteomes" id="UP000318483"/>
    </source>
</evidence>
<reference evidence="1 2" key="1">
    <citation type="submission" date="2019-07" db="EMBL/GenBank/DDBJ databases">
        <title>Litoreibacter alkalisoli sp. nov., isolated from saline-alkaline soil.</title>
        <authorList>
            <person name="Wang S."/>
            <person name="Xu L."/>
            <person name="Xing Y.-T."/>
            <person name="Sun J.-Q."/>
        </authorList>
    </citation>
    <scope>NUCLEOTIDE SEQUENCE [LARGE SCALE GENOMIC DNA]</scope>
    <source>
        <strain evidence="1 2">LN3S51</strain>
        <plasmid evidence="1 2">unnamed3</plasmid>
    </source>
</reference>
<geneLocation type="plasmid" evidence="1 2">
    <name>unnamed3</name>
</geneLocation>
<keyword evidence="1" id="KW-0614">Plasmid</keyword>
<keyword evidence="2" id="KW-1185">Reference proteome</keyword>
<evidence type="ECO:0000313" key="1">
    <source>
        <dbReference type="EMBL" id="QDY71280.1"/>
    </source>
</evidence>
<name>A0A5B8JAT8_9RHOB</name>
<gene>
    <name evidence="1" type="ORF">FPZ52_16470</name>
</gene>
<dbReference type="AlphaFoldDB" id="A0A5B8JAT8"/>
<accession>A0A5B8JAT8</accession>
<dbReference type="RefSeq" id="WP_146366696.1">
    <property type="nucleotide sequence ID" value="NZ_CP042264.1"/>
</dbReference>
<organism evidence="1 2">
    <name type="scientific">Qingshengfaniella alkalisoli</name>
    <dbReference type="NCBI Taxonomy" id="2599296"/>
    <lineage>
        <taxon>Bacteria</taxon>
        <taxon>Pseudomonadati</taxon>
        <taxon>Pseudomonadota</taxon>
        <taxon>Alphaproteobacteria</taxon>
        <taxon>Rhodobacterales</taxon>
        <taxon>Paracoccaceae</taxon>
        <taxon>Qingshengfaniella</taxon>
    </lineage>
</organism>
<protein>
    <recommendedName>
        <fullName evidence="3">Autotransporter domain-containing protein</fullName>
    </recommendedName>
</protein>